<dbReference type="GO" id="GO:0005737">
    <property type="term" value="C:cytoplasm"/>
    <property type="evidence" value="ECO:0007669"/>
    <property type="project" value="TreeGrafter"/>
</dbReference>
<dbReference type="CDD" id="cd00821">
    <property type="entry name" value="PH"/>
    <property type="match status" value="1"/>
</dbReference>
<keyword evidence="1" id="KW-0343">GTPase activation</keyword>
<feature type="compositionally biased region" description="Gly residues" evidence="2">
    <location>
        <begin position="711"/>
        <end position="724"/>
    </location>
</feature>
<gene>
    <name evidence="5" type="ORF">H696_02654</name>
</gene>
<accession>A0A058Z7R9</accession>
<dbReference type="SUPFAM" id="SSF48350">
    <property type="entry name" value="GTPase activation domain, GAP"/>
    <property type="match status" value="1"/>
</dbReference>
<dbReference type="SMART" id="SM00324">
    <property type="entry name" value="RhoGAP"/>
    <property type="match status" value="1"/>
</dbReference>
<dbReference type="SMART" id="SM00233">
    <property type="entry name" value="PH"/>
    <property type="match status" value="1"/>
</dbReference>
<dbReference type="OrthoDB" id="79452at2759"/>
<dbReference type="InterPro" id="IPR000198">
    <property type="entry name" value="RhoGAP_dom"/>
</dbReference>
<dbReference type="Pfam" id="PF00169">
    <property type="entry name" value="PH"/>
    <property type="match status" value="1"/>
</dbReference>
<feature type="region of interest" description="Disordered" evidence="2">
    <location>
        <begin position="277"/>
        <end position="296"/>
    </location>
</feature>
<dbReference type="SUPFAM" id="SSF47473">
    <property type="entry name" value="EF-hand"/>
    <property type="match status" value="1"/>
</dbReference>
<dbReference type="GeneID" id="20527379"/>
<dbReference type="GO" id="GO:0005096">
    <property type="term" value="F:GTPase activator activity"/>
    <property type="evidence" value="ECO:0007669"/>
    <property type="project" value="UniProtKB-KW"/>
</dbReference>
<feature type="domain" description="PH" evidence="3">
    <location>
        <begin position="597"/>
        <end position="761"/>
    </location>
</feature>
<evidence type="ECO:0000256" key="2">
    <source>
        <dbReference type="SAM" id="MobiDB-lite"/>
    </source>
</evidence>
<name>A0A058Z7R9_FONAL</name>
<dbReference type="CDD" id="cd00159">
    <property type="entry name" value="RhoGAP"/>
    <property type="match status" value="1"/>
</dbReference>
<feature type="region of interest" description="Disordered" evidence="2">
    <location>
        <begin position="710"/>
        <end position="732"/>
    </location>
</feature>
<feature type="region of interest" description="Disordered" evidence="2">
    <location>
        <begin position="831"/>
        <end position="859"/>
    </location>
</feature>
<dbReference type="InterPro" id="IPR011992">
    <property type="entry name" value="EF-hand-dom_pair"/>
</dbReference>
<dbReference type="InterPro" id="IPR008936">
    <property type="entry name" value="Rho_GTPase_activation_prot"/>
</dbReference>
<dbReference type="GO" id="GO:0007165">
    <property type="term" value="P:signal transduction"/>
    <property type="evidence" value="ECO:0007669"/>
    <property type="project" value="InterPro"/>
</dbReference>
<dbReference type="InterPro" id="IPR011993">
    <property type="entry name" value="PH-like_dom_sf"/>
</dbReference>
<dbReference type="Gene3D" id="2.30.29.30">
    <property type="entry name" value="Pleckstrin-homology domain (PH domain)/Phosphotyrosine-binding domain (PTB)"/>
    <property type="match status" value="1"/>
</dbReference>
<evidence type="ECO:0000259" key="4">
    <source>
        <dbReference type="PROSITE" id="PS50238"/>
    </source>
</evidence>
<dbReference type="RefSeq" id="XP_009494841.1">
    <property type="nucleotide sequence ID" value="XM_009496566.1"/>
</dbReference>
<dbReference type="PANTHER" id="PTHR23176:SF129">
    <property type="entry name" value="RHO GTPASE ACTIVATING PROTEIN AT 16F, ISOFORM E-RELATED"/>
    <property type="match status" value="1"/>
</dbReference>
<organism evidence="5">
    <name type="scientific">Fonticula alba</name>
    <name type="common">Slime mold</name>
    <dbReference type="NCBI Taxonomy" id="691883"/>
    <lineage>
        <taxon>Eukaryota</taxon>
        <taxon>Rotosphaerida</taxon>
        <taxon>Fonticulaceae</taxon>
        <taxon>Fonticula</taxon>
    </lineage>
</organism>
<protein>
    <submittedName>
        <fullName evidence="5">Uncharacterized protein</fullName>
    </submittedName>
</protein>
<dbReference type="STRING" id="691883.A0A058Z7R9"/>
<evidence type="ECO:0000256" key="1">
    <source>
        <dbReference type="ARBA" id="ARBA00022468"/>
    </source>
</evidence>
<reference evidence="5" key="1">
    <citation type="submission" date="2013-04" db="EMBL/GenBank/DDBJ databases">
        <title>The Genome Sequence of Fonticula alba ATCC 38817.</title>
        <authorList>
            <consortium name="The Broad Institute Genomics Platform"/>
            <person name="Russ C."/>
            <person name="Cuomo C."/>
            <person name="Burger G."/>
            <person name="Gray M.W."/>
            <person name="Holland P.W.H."/>
            <person name="King N."/>
            <person name="Lang F.B.F."/>
            <person name="Roger A.J."/>
            <person name="Ruiz-Trillo I."/>
            <person name="Brown M."/>
            <person name="Walker B."/>
            <person name="Young S."/>
            <person name="Zeng Q."/>
            <person name="Gargeya S."/>
            <person name="Fitzgerald M."/>
            <person name="Haas B."/>
            <person name="Abouelleil A."/>
            <person name="Allen A.W."/>
            <person name="Alvarado L."/>
            <person name="Arachchi H.M."/>
            <person name="Berlin A.M."/>
            <person name="Chapman S.B."/>
            <person name="Gainer-Dewar J."/>
            <person name="Goldberg J."/>
            <person name="Griggs A."/>
            <person name="Gujja S."/>
            <person name="Hansen M."/>
            <person name="Howarth C."/>
            <person name="Imamovic A."/>
            <person name="Ireland A."/>
            <person name="Larimer J."/>
            <person name="McCowan C."/>
            <person name="Murphy C."/>
            <person name="Pearson M."/>
            <person name="Poon T.W."/>
            <person name="Priest M."/>
            <person name="Roberts A."/>
            <person name="Saif S."/>
            <person name="Shea T."/>
            <person name="Sisk P."/>
            <person name="Sykes S."/>
            <person name="Wortman J."/>
            <person name="Nusbaum C."/>
            <person name="Birren B."/>
        </authorList>
    </citation>
    <scope>NUCLEOTIDE SEQUENCE [LARGE SCALE GENOMIC DNA]</scope>
    <source>
        <strain evidence="5">ATCC 38817</strain>
    </source>
</reference>
<sequence length="1336" mass="140461">MKSALARKNVFHTSADGQAVAVAPLTISTSGMAPTLRSVQAVYRQKGAIRQSAPQKHWLLNGRPGQIWSVNVSMTHTSATLVSHQAGDISSVPALAPVRQYTRRSVAVRLLPGGTRARVTQYEPSAFCLLTGAPQDRDDYDCEISFIVDVRTCQFLRLHNSDASLQASVAKRVARLRDRLTQATPADGAEDYLSMPTINTEHILEEIERDARALWNYLCATWLSPDTLTPKHDANVGYMPPDGRKSLYARLALNSDKAVCSHRIAHELSRIESGKLAGAGASTGSDTPPSSPATPLTATINVTSSSWSQVTEGYLEENTLLPLAVEVRDTVKAEFTQHVRLRPGAGPSDSKMTLSGSPPMFFVSFHATRYWLDWSDAHYSTNLTHTRLQPLVANFDTSCVGRYASLSRQLPSASPDQEALIREAFDAMLGVSDLMRDCAGDAFASVISSPITDGSGGGGAAGTGAAADALSDLFISHRGFRASLEQLGLEQRLGMAGDWDMLVQSLFAQADRDQRGRIDYSDFRAFFCAPPAPSAASSGRASRPVSLLAGSPLRDGSTTPLDEDDVNTPFGSDDELSAQDSLVVYIRSSQCLERLAKLPLEGNLAKVGGDLKSWRNRLRLHWQTRFCTLDRRSRELRYYSDMQDAREAGACHSPMAESPLARKAAAMAAGGADTGGDAPRGVLLLDHATGVTATDAYRRDNAFQVSIRSGAGTGGGGGGGGADAGAGSSATGESSERTYVFACKNREQRDLWIRSLDRIIRAGQEASRGADHLGHMHTRQVEYNRLLSLSFARLGVAIACMVRRMATPPEPGLTVTGGLRVRLRSAEGLARRAGGGASPGLADLGGSPGAPGPAMHQSPVQQVPATGAHFSVDLFVDGVLAARSRPAPVDPHSDHTGVTWPDAVLDVSLHAARQLVFVLREQQPAAGTLVTPGTTAAAAAAAATGPAASMVDLASLSPSTTAMSLVGGGPASRPTSVYYAPAPAAHSIPQVDAAINPSTDLQLASSSVLLGGGDHRGMGLLLVGCLPDPGQSSFGGPVEHPVVLALLGGGVLCLDIGVTVTPAEHHVPGRGVQLVGDTLPGFSFRPAPSPFASALAPPPSPLTESVFGHPLDARTTAVMRWLIAAVEKSAGLTEEGIYRLSGSLTQVQAFRDMIAHSSDSSGISLPGDVHVVAATLKLLLRELPVPLLADATHAAPFEAAVESDQPHTVVVKLVSEAVALLPPDHFDAVCSLMGHLHRVISNSKTNLMTSSNICTCFAPNLFGGSLAPGRGGGALLPPAAGLPTTPADAASLMAQVAALDVATGPGPSQRNVQNRTQAFVIMIENWPHIAKLLELS</sequence>
<dbReference type="SUPFAM" id="SSF50729">
    <property type="entry name" value="PH domain-like"/>
    <property type="match status" value="1"/>
</dbReference>
<dbReference type="PROSITE" id="PS50003">
    <property type="entry name" value="PH_DOMAIN"/>
    <property type="match status" value="1"/>
</dbReference>
<dbReference type="Proteomes" id="UP000030693">
    <property type="component" value="Unassembled WGS sequence"/>
</dbReference>
<dbReference type="EMBL" id="KB932204">
    <property type="protein sequence ID" value="KCV70325.1"/>
    <property type="molecule type" value="Genomic_DNA"/>
</dbReference>
<feature type="domain" description="Rho-GAP" evidence="4">
    <location>
        <begin position="1100"/>
        <end position="1330"/>
    </location>
</feature>
<evidence type="ECO:0000259" key="3">
    <source>
        <dbReference type="PROSITE" id="PS50003"/>
    </source>
</evidence>
<feature type="compositionally biased region" description="Low complexity" evidence="2">
    <location>
        <begin position="282"/>
        <end position="296"/>
    </location>
</feature>
<evidence type="ECO:0000313" key="5">
    <source>
        <dbReference type="EMBL" id="KCV70325.1"/>
    </source>
</evidence>
<dbReference type="Pfam" id="PF00620">
    <property type="entry name" value="RhoGAP"/>
    <property type="match status" value="1"/>
</dbReference>
<dbReference type="Gene3D" id="1.10.555.10">
    <property type="entry name" value="Rho GTPase activation protein"/>
    <property type="match status" value="1"/>
</dbReference>
<dbReference type="PROSITE" id="PS50238">
    <property type="entry name" value="RHOGAP"/>
    <property type="match status" value="1"/>
</dbReference>
<proteinExistence type="predicted"/>
<keyword evidence="6" id="KW-1185">Reference proteome</keyword>
<dbReference type="InterPro" id="IPR050729">
    <property type="entry name" value="Rho-GAP"/>
</dbReference>
<dbReference type="InterPro" id="IPR001849">
    <property type="entry name" value="PH_domain"/>
</dbReference>
<evidence type="ECO:0000313" key="6">
    <source>
        <dbReference type="Proteomes" id="UP000030693"/>
    </source>
</evidence>
<dbReference type="PANTHER" id="PTHR23176">
    <property type="entry name" value="RHO/RAC/CDC GTPASE-ACTIVATING PROTEIN"/>
    <property type="match status" value="1"/>
</dbReference>
<dbReference type="eggNOG" id="KOG1453">
    <property type="taxonomic scope" value="Eukaryota"/>
</dbReference>